<dbReference type="InterPro" id="IPR017930">
    <property type="entry name" value="Myb_dom"/>
</dbReference>
<feature type="compositionally biased region" description="Polar residues" evidence="6">
    <location>
        <begin position="12"/>
        <end position="22"/>
    </location>
</feature>
<comment type="subcellular location">
    <subcellularLocation>
        <location evidence="1">Nucleus</location>
    </subcellularLocation>
</comment>
<name>A0ABD3A6Q3_9GENT</name>
<evidence type="ECO:0000256" key="5">
    <source>
        <dbReference type="ARBA" id="ARBA00023242"/>
    </source>
</evidence>
<dbReference type="PANTHER" id="PTHR12802:SF155">
    <property type="entry name" value="DEUBIQUITINASE MYSM1"/>
    <property type="match status" value="1"/>
</dbReference>
<feature type="domain" description="SANT" evidence="8">
    <location>
        <begin position="64"/>
        <end position="115"/>
    </location>
</feature>
<evidence type="ECO:0000259" key="8">
    <source>
        <dbReference type="PROSITE" id="PS51293"/>
    </source>
</evidence>
<dbReference type="InterPro" id="IPR006447">
    <property type="entry name" value="Myb_dom_plants"/>
</dbReference>
<dbReference type="Proteomes" id="UP001630127">
    <property type="component" value="Unassembled WGS sequence"/>
</dbReference>
<feature type="domain" description="Myb-like" evidence="7">
    <location>
        <begin position="61"/>
        <end position="111"/>
    </location>
</feature>
<evidence type="ECO:0000313" key="11">
    <source>
        <dbReference type="Proteomes" id="UP001630127"/>
    </source>
</evidence>
<dbReference type="GO" id="GO:0010468">
    <property type="term" value="P:regulation of gene expression"/>
    <property type="evidence" value="ECO:0007669"/>
    <property type="project" value="UniProtKB-ARBA"/>
</dbReference>
<keyword evidence="11" id="KW-1185">Reference proteome</keyword>
<evidence type="ECO:0000259" key="7">
    <source>
        <dbReference type="PROSITE" id="PS50090"/>
    </source>
</evidence>
<sequence length="497" mass="54685">MIPASMAFVQEESGSTDSETTLPMVNQIPLDMDVSSLKSNQLKEQFHSGDDHALKVRKPYTITKQRERWTEDEHKKFLEALKLYGRAWRRIEEHVGTKTAVQIRSHAQKFFSKVVRESNTGDSGSDKPIEIPPPRPKRKPLHPYPRKLSNSVKSGALAIEKPTRAVAPNVWIPIEANQSPTSVLSKFCLDTPGATDSNTPEGSLSPVSSVVGGSSSFVLSEPPNLSSPKVNTSPSGSQVHNCSHQDEESPLKLELFPEDNSFVKEGSVEVSSTQCLKLFGKTVLVTESCKPSSPTTATCKMQPSNDNDGKLGQALSCNFIPIKNSQGDLECSWSALPFGARATLYCLPLQSERSIIMEASPSHVLPWWTHQGGASFPFLQVHSPIPIKASFLGYTKEVQDPEIHKGGSSSDSYAESESIEADSNRNLEAQSCRLLLAKEERARVSSRPSETSLLERRASSGKCTKGFVPYKRCLMERDAQSGVTGEEREEQRIRLCL</sequence>
<dbReference type="SUPFAM" id="SSF46689">
    <property type="entry name" value="Homeodomain-like"/>
    <property type="match status" value="1"/>
</dbReference>
<feature type="region of interest" description="Disordered" evidence="6">
    <location>
        <begin position="115"/>
        <end position="149"/>
    </location>
</feature>
<evidence type="ECO:0000256" key="2">
    <source>
        <dbReference type="ARBA" id="ARBA00023015"/>
    </source>
</evidence>
<feature type="region of interest" description="Disordered" evidence="6">
    <location>
        <begin position="401"/>
        <end position="422"/>
    </location>
</feature>
<keyword evidence="4" id="KW-0804">Transcription</keyword>
<feature type="compositionally biased region" description="Polar residues" evidence="6">
    <location>
        <begin position="223"/>
        <end position="242"/>
    </location>
</feature>
<dbReference type="EMBL" id="JBJUIK010000005">
    <property type="protein sequence ID" value="KAL3527397.1"/>
    <property type="molecule type" value="Genomic_DNA"/>
</dbReference>
<keyword evidence="5" id="KW-0539">Nucleus</keyword>
<dbReference type="FunFam" id="1.10.10.60:FF:000023">
    <property type="entry name" value="protein REVEILLE 6 isoform X1"/>
    <property type="match status" value="1"/>
</dbReference>
<reference evidence="10 11" key="1">
    <citation type="submission" date="2024-11" db="EMBL/GenBank/DDBJ databases">
        <title>A near-complete genome assembly of Cinchona calisaya.</title>
        <authorList>
            <person name="Lian D.C."/>
            <person name="Zhao X.W."/>
            <person name="Wei L."/>
        </authorList>
    </citation>
    <scope>NUCLEOTIDE SEQUENCE [LARGE SCALE GENOMIC DNA]</scope>
    <source>
        <tissue evidence="10">Nenye</tissue>
    </source>
</reference>
<dbReference type="GO" id="GO:0003677">
    <property type="term" value="F:DNA binding"/>
    <property type="evidence" value="ECO:0007669"/>
    <property type="project" value="UniProtKB-KW"/>
</dbReference>
<feature type="compositionally biased region" description="Basic residues" evidence="6">
    <location>
        <begin position="135"/>
        <end position="145"/>
    </location>
</feature>
<dbReference type="GO" id="GO:0005634">
    <property type="term" value="C:nucleus"/>
    <property type="evidence" value="ECO:0007669"/>
    <property type="project" value="UniProtKB-SubCell"/>
</dbReference>
<evidence type="ECO:0000256" key="4">
    <source>
        <dbReference type="ARBA" id="ARBA00023163"/>
    </source>
</evidence>
<dbReference type="PANTHER" id="PTHR12802">
    <property type="entry name" value="SWI/SNF COMPLEX-RELATED"/>
    <property type="match status" value="1"/>
</dbReference>
<dbReference type="AlphaFoldDB" id="A0ABD3A6Q3"/>
<dbReference type="PROSITE" id="PS50090">
    <property type="entry name" value="MYB_LIKE"/>
    <property type="match status" value="1"/>
</dbReference>
<dbReference type="Pfam" id="PF00249">
    <property type="entry name" value="Myb_DNA-binding"/>
    <property type="match status" value="1"/>
</dbReference>
<evidence type="ECO:0000256" key="6">
    <source>
        <dbReference type="SAM" id="MobiDB-lite"/>
    </source>
</evidence>
<dbReference type="SMART" id="SM00717">
    <property type="entry name" value="SANT"/>
    <property type="match status" value="1"/>
</dbReference>
<evidence type="ECO:0000256" key="1">
    <source>
        <dbReference type="ARBA" id="ARBA00004123"/>
    </source>
</evidence>
<dbReference type="InterPro" id="IPR001005">
    <property type="entry name" value="SANT/Myb"/>
</dbReference>
<comment type="caution">
    <text evidence="10">The sequence shown here is derived from an EMBL/GenBank/DDBJ whole genome shotgun (WGS) entry which is preliminary data.</text>
</comment>
<feature type="domain" description="HTH myb-type" evidence="9">
    <location>
        <begin position="61"/>
        <end position="115"/>
    </location>
</feature>
<feature type="region of interest" description="Disordered" evidence="6">
    <location>
        <begin position="1"/>
        <end position="22"/>
    </location>
</feature>
<evidence type="ECO:0000313" key="10">
    <source>
        <dbReference type="EMBL" id="KAL3527397.1"/>
    </source>
</evidence>
<dbReference type="Gene3D" id="1.10.10.60">
    <property type="entry name" value="Homeodomain-like"/>
    <property type="match status" value="1"/>
</dbReference>
<evidence type="ECO:0000259" key="9">
    <source>
        <dbReference type="PROSITE" id="PS51294"/>
    </source>
</evidence>
<keyword evidence="2" id="KW-0805">Transcription regulation</keyword>
<feature type="region of interest" description="Disordered" evidence="6">
    <location>
        <begin position="218"/>
        <end position="243"/>
    </location>
</feature>
<gene>
    <name evidence="10" type="ORF">ACH5RR_012053</name>
</gene>
<dbReference type="NCBIfam" id="TIGR01557">
    <property type="entry name" value="myb_SHAQKYF"/>
    <property type="match status" value="1"/>
</dbReference>
<dbReference type="InterPro" id="IPR017884">
    <property type="entry name" value="SANT_dom"/>
</dbReference>
<proteinExistence type="predicted"/>
<dbReference type="CDD" id="cd00167">
    <property type="entry name" value="SANT"/>
    <property type="match status" value="1"/>
</dbReference>
<dbReference type="InterPro" id="IPR009057">
    <property type="entry name" value="Homeodomain-like_sf"/>
</dbReference>
<protein>
    <submittedName>
        <fullName evidence="10">Uncharacterized protein</fullName>
    </submittedName>
</protein>
<organism evidence="10 11">
    <name type="scientific">Cinchona calisaya</name>
    <dbReference type="NCBI Taxonomy" id="153742"/>
    <lineage>
        <taxon>Eukaryota</taxon>
        <taxon>Viridiplantae</taxon>
        <taxon>Streptophyta</taxon>
        <taxon>Embryophyta</taxon>
        <taxon>Tracheophyta</taxon>
        <taxon>Spermatophyta</taxon>
        <taxon>Magnoliopsida</taxon>
        <taxon>eudicotyledons</taxon>
        <taxon>Gunneridae</taxon>
        <taxon>Pentapetalae</taxon>
        <taxon>asterids</taxon>
        <taxon>lamiids</taxon>
        <taxon>Gentianales</taxon>
        <taxon>Rubiaceae</taxon>
        <taxon>Cinchonoideae</taxon>
        <taxon>Cinchoneae</taxon>
        <taxon>Cinchona</taxon>
    </lineage>
</organism>
<evidence type="ECO:0000256" key="3">
    <source>
        <dbReference type="ARBA" id="ARBA00023125"/>
    </source>
</evidence>
<keyword evidence="3" id="KW-0238">DNA-binding</keyword>
<accession>A0ABD3A6Q3</accession>
<dbReference type="PROSITE" id="PS51293">
    <property type="entry name" value="SANT"/>
    <property type="match status" value="1"/>
</dbReference>
<dbReference type="PROSITE" id="PS51294">
    <property type="entry name" value="HTH_MYB"/>
    <property type="match status" value="1"/>
</dbReference>